<evidence type="ECO:0000313" key="9">
    <source>
        <dbReference type="EMBL" id="KAH8694854.1"/>
    </source>
</evidence>
<evidence type="ECO:0000256" key="2">
    <source>
        <dbReference type="ARBA" id="ARBA00022723"/>
    </source>
</evidence>
<dbReference type="InterPro" id="IPR007219">
    <property type="entry name" value="XnlR_reg_dom"/>
</dbReference>
<keyword evidence="3" id="KW-0862">Zinc</keyword>
<sequence>MTKRACDCCNIRKIRCNGTQPCHRCLVNDLNCTYLRQLRKTGPRNLRASSIQKIWRGQMSLTEAAVVKEAHHSWSIYSPEMMIAPVLPEKRIPIPVIQVALEMYQDKLYGIWPMLSAEDLIHTLKTDPNDVQTYTLSIALSAATLSHLGKSLSINDSPQEKVTADSFAREVRRVRGTFDYMEPVTLQSVLTSYFLHTYYGKQPSRSQTAAFYIREAISFAQLLGMHTEAAYTRHSLDDQKIMRKLYFLLFMTERYLCIQDGLPTVLEPINLPTLEGEQLPHVLSGFLNLVNLFNTPGTEFFSKWTSQVSNGLSVSSRQLLLLQRELQLPTEIPTEATDIQKIDIFATRHWIRSLAWKLCVQQGYITTEARKEMNLLYPHQIAQDALSEIAHISPYAFEVHGPGMDVKMTEVAMVLADAILCLPGEENIGRSSFVVKPRETLKMLCDMIFLTKPILPDLRESLCQKLEIALGGSSICPSIEVLDDHDFLQIIGASDTLSDGIINSAQGEILEARSFPSLTLPMFDGRVSDKVLGFSAHMDITVEDADSPVELV</sequence>
<dbReference type="CDD" id="cd12148">
    <property type="entry name" value="fungal_TF_MHR"/>
    <property type="match status" value="1"/>
</dbReference>
<keyword evidence="5" id="KW-0238">DNA-binding</keyword>
<keyword evidence="10" id="KW-1185">Reference proteome</keyword>
<dbReference type="Pfam" id="PF04082">
    <property type="entry name" value="Fungal_trans"/>
    <property type="match status" value="1"/>
</dbReference>
<name>A0AAD4KMF4_9EURO</name>
<dbReference type="GO" id="GO:0003677">
    <property type="term" value="F:DNA binding"/>
    <property type="evidence" value="ECO:0007669"/>
    <property type="project" value="UniProtKB-KW"/>
</dbReference>
<dbReference type="PANTHER" id="PTHR31668">
    <property type="entry name" value="GLUCOSE TRANSPORT TRANSCRIPTION REGULATOR RGT1-RELATED-RELATED"/>
    <property type="match status" value="1"/>
</dbReference>
<dbReference type="GO" id="GO:0006351">
    <property type="term" value="P:DNA-templated transcription"/>
    <property type="evidence" value="ECO:0007669"/>
    <property type="project" value="InterPro"/>
</dbReference>
<keyword evidence="4" id="KW-0805">Transcription regulation</keyword>
<dbReference type="CDD" id="cd00067">
    <property type="entry name" value="GAL4"/>
    <property type="match status" value="1"/>
</dbReference>
<dbReference type="PROSITE" id="PS50048">
    <property type="entry name" value="ZN2_CY6_FUNGAL_2"/>
    <property type="match status" value="1"/>
</dbReference>
<evidence type="ECO:0000256" key="6">
    <source>
        <dbReference type="ARBA" id="ARBA00023163"/>
    </source>
</evidence>
<dbReference type="Pfam" id="PF00172">
    <property type="entry name" value="Zn_clus"/>
    <property type="match status" value="1"/>
</dbReference>
<proteinExistence type="predicted"/>
<dbReference type="GO" id="GO:0005634">
    <property type="term" value="C:nucleus"/>
    <property type="evidence" value="ECO:0007669"/>
    <property type="project" value="UniProtKB-SubCell"/>
</dbReference>
<protein>
    <recommendedName>
        <fullName evidence="8">Zn(2)-C6 fungal-type domain-containing protein</fullName>
    </recommendedName>
</protein>
<dbReference type="Gene3D" id="4.10.240.10">
    <property type="entry name" value="Zn(2)-C6 fungal-type DNA-binding domain"/>
    <property type="match status" value="1"/>
</dbReference>
<dbReference type="SUPFAM" id="SSF57701">
    <property type="entry name" value="Zn2/Cys6 DNA-binding domain"/>
    <property type="match status" value="1"/>
</dbReference>
<dbReference type="SMART" id="SM00066">
    <property type="entry name" value="GAL4"/>
    <property type="match status" value="1"/>
</dbReference>
<dbReference type="Proteomes" id="UP001201262">
    <property type="component" value="Unassembled WGS sequence"/>
</dbReference>
<dbReference type="InterPro" id="IPR001138">
    <property type="entry name" value="Zn2Cys6_DnaBD"/>
</dbReference>
<dbReference type="InterPro" id="IPR036864">
    <property type="entry name" value="Zn2-C6_fun-type_DNA-bd_sf"/>
</dbReference>
<dbReference type="EMBL" id="JAJTJA010000008">
    <property type="protein sequence ID" value="KAH8694854.1"/>
    <property type="molecule type" value="Genomic_DNA"/>
</dbReference>
<evidence type="ECO:0000256" key="1">
    <source>
        <dbReference type="ARBA" id="ARBA00004123"/>
    </source>
</evidence>
<dbReference type="InterPro" id="IPR050797">
    <property type="entry name" value="Carb_Metab_Trans_Reg"/>
</dbReference>
<dbReference type="RefSeq" id="XP_046069996.1">
    <property type="nucleotide sequence ID" value="XM_046209799.1"/>
</dbReference>
<keyword evidence="2" id="KW-0479">Metal-binding</keyword>
<dbReference type="GO" id="GO:0008270">
    <property type="term" value="F:zinc ion binding"/>
    <property type="evidence" value="ECO:0007669"/>
    <property type="project" value="InterPro"/>
</dbReference>
<keyword evidence="7" id="KW-0539">Nucleus</keyword>
<reference evidence="9" key="1">
    <citation type="submission" date="2021-12" db="EMBL/GenBank/DDBJ databases">
        <title>Convergent genome expansion in fungi linked to evolution of root-endophyte symbiosis.</title>
        <authorList>
            <consortium name="DOE Joint Genome Institute"/>
            <person name="Ke Y.-H."/>
            <person name="Bonito G."/>
            <person name="Liao H.-L."/>
            <person name="Looney B."/>
            <person name="Rojas-Flechas A."/>
            <person name="Nash J."/>
            <person name="Hameed K."/>
            <person name="Schadt C."/>
            <person name="Martin F."/>
            <person name="Crous P.W."/>
            <person name="Miettinen O."/>
            <person name="Magnuson J.K."/>
            <person name="Labbe J."/>
            <person name="Jacobson D."/>
            <person name="Doktycz M.J."/>
            <person name="Veneault-Fourrey C."/>
            <person name="Kuo A."/>
            <person name="Mondo S."/>
            <person name="Calhoun S."/>
            <person name="Riley R."/>
            <person name="Ohm R."/>
            <person name="LaButti K."/>
            <person name="Andreopoulos B."/>
            <person name="Pangilinan J."/>
            <person name="Nolan M."/>
            <person name="Tritt A."/>
            <person name="Clum A."/>
            <person name="Lipzen A."/>
            <person name="Daum C."/>
            <person name="Barry K."/>
            <person name="Grigoriev I.V."/>
            <person name="Vilgalys R."/>
        </authorList>
    </citation>
    <scope>NUCLEOTIDE SEQUENCE</scope>
    <source>
        <strain evidence="9">PMI_201</strain>
    </source>
</reference>
<evidence type="ECO:0000256" key="3">
    <source>
        <dbReference type="ARBA" id="ARBA00022833"/>
    </source>
</evidence>
<comment type="subcellular location">
    <subcellularLocation>
        <location evidence="1">Nucleus</location>
    </subcellularLocation>
</comment>
<dbReference type="GeneID" id="70240086"/>
<evidence type="ECO:0000256" key="7">
    <source>
        <dbReference type="ARBA" id="ARBA00023242"/>
    </source>
</evidence>
<dbReference type="GO" id="GO:0000981">
    <property type="term" value="F:DNA-binding transcription factor activity, RNA polymerase II-specific"/>
    <property type="evidence" value="ECO:0007669"/>
    <property type="project" value="InterPro"/>
</dbReference>
<dbReference type="PANTHER" id="PTHR31668:SF18">
    <property type="entry name" value="MALTOSE FERMENTATION REGULATORY PROTEIN MAL13-RELATED"/>
    <property type="match status" value="1"/>
</dbReference>
<feature type="domain" description="Zn(2)-C6 fungal-type" evidence="8">
    <location>
        <begin position="5"/>
        <end position="34"/>
    </location>
</feature>
<comment type="caution">
    <text evidence="9">The sequence shown here is derived from an EMBL/GenBank/DDBJ whole genome shotgun (WGS) entry which is preliminary data.</text>
</comment>
<evidence type="ECO:0000256" key="5">
    <source>
        <dbReference type="ARBA" id="ARBA00023125"/>
    </source>
</evidence>
<evidence type="ECO:0000259" key="8">
    <source>
        <dbReference type="PROSITE" id="PS50048"/>
    </source>
</evidence>
<evidence type="ECO:0000256" key="4">
    <source>
        <dbReference type="ARBA" id="ARBA00023015"/>
    </source>
</evidence>
<keyword evidence="6" id="KW-0804">Transcription</keyword>
<gene>
    <name evidence="9" type="ORF">BGW36DRAFT_191930</name>
</gene>
<organism evidence="9 10">
    <name type="scientific">Talaromyces proteolyticus</name>
    <dbReference type="NCBI Taxonomy" id="1131652"/>
    <lineage>
        <taxon>Eukaryota</taxon>
        <taxon>Fungi</taxon>
        <taxon>Dikarya</taxon>
        <taxon>Ascomycota</taxon>
        <taxon>Pezizomycotina</taxon>
        <taxon>Eurotiomycetes</taxon>
        <taxon>Eurotiomycetidae</taxon>
        <taxon>Eurotiales</taxon>
        <taxon>Trichocomaceae</taxon>
        <taxon>Talaromyces</taxon>
        <taxon>Talaromyces sect. Bacilispori</taxon>
    </lineage>
</organism>
<accession>A0AAD4KMF4</accession>
<dbReference type="AlphaFoldDB" id="A0AAD4KMF4"/>
<evidence type="ECO:0000313" key="10">
    <source>
        <dbReference type="Proteomes" id="UP001201262"/>
    </source>
</evidence>